<dbReference type="EMBL" id="CAEZUD010000056">
    <property type="protein sequence ID" value="CAB4595935.1"/>
    <property type="molecule type" value="Genomic_DNA"/>
</dbReference>
<proteinExistence type="predicted"/>
<dbReference type="Pfam" id="PF02518">
    <property type="entry name" value="HATPase_c"/>
    <property type="match status" value="1"/>
</dbReference>
<dbReference type="PROSITE" id="PS50109">
    <property type="entry name" value="HIS_KIN"/>
    <property type="match status" value="1"/>
</dbReference>
<dbReference type="SUPFAM" id="SSF55874">
    <property type="entry name" value="ATPase domain of HSP90 chaperone/DNA topoisomerase II/histidine kinase"/>
    <property type="match status" value="1"/>
</dbReference>
<dbReference type="AlphaFoldDB" id="A0A6J6G9Y3"/>
<protein>
    <submittedName>
        <fullName evidence="2">Unannotated protein</fullName>
    </submittedName>
</protein>
<reference evidence="2" key="1">
    <citation type="submission" date="2020-05" db="EMBL/GenBank/DDBJ databases">
        <authorList>
            <person name="Chiriac C."/>
            <person name="Salcher M."/>
            <person name="Ghai R."/>
            <person name="Kavagutti S V."/>
        </authorList>
    </citation>
    <scope>NUCLEOTIDE SEQUENCE</scope>
</reference>
<dbReference type="InterPro" id="IPR005467">
    <property type="entry name" value="His_kinase_dom"/>
</dbReference>
<feature type="domain" description="Histidine kinase" evidence="1">
    <location>
        <begin position="19"/>
        <end position="106"/>
    </location>
</feature>
<dbReference type="Gene3D" id="3.30.565.10">
    <property type="entry name" value="Histidine kinase-like ATPase, C-terminal domain"/>
    <property type="match status" value="1"/>
</dbReference>
<evidence type="ECO:0000259" key="1">
    <source>
        <dbReference type="PROSITE" id="PS50109"/>
    </source>
</evidence>
<gene>
    <name evidence="2" type="ORF">UFOPK1778_00967</name>
</gene>
<dbReference type="InterPro" id="IPR003594">
    <property type="entry name" value="HATPase_dom"/>
</dbReference>
<name>A0A6J6G9Y3_9ZZZZ</name>
<dbReference type="InterPro" id="IPR036890">
    <property type="entry name" value="HATPase_C_sf"/>
</dbReference>
<sequence>MTCEITAADGLTDQISLGIYRIVEQLLLNTLIHADCSVVAINIRISHNQILLSFADNGRGVELDDVVDGTGTAIIDGWLLALNGKRKISSSPGTGYKVEVELPLQH</sequence>
<evidence type="ECO:0000313" key="2">
    <source>
        <dbReference type="EMBL" id="CAB4595935.1"/>
    </source>
</evidence>
<accession>A0A6J6G9Y3</accession>
<organism evidence="2">
    <name type="scientific">freshwater metagenome</name>
    <dbReference type="NCBI Taxonomy" id="449393"/>
    <lineage>
        <taxon>unclassified sequences</taxon>
        <taxon>metagenomes</taxon>
        <taxon>ecological metagenomes</taxon>
    </lineage>
</organism>